<dbReference type="InterPro" id="IPR021251">
    <property type="entry name" value="DUF2793"/>
</dbReference>
<organism evidence="1 2">
    <name type="scientific">Breoghania corrubedonensis</name>
    <dbReference type="NCBI Taxonomy" id="665038"/>
    <lineage>
        <taxon>Bacteria</taxon>
        <taxon>Pseudomonadati</taxon>
        <taxon>Pseudomonadota</taxon>
        <taxon>Alphaproteobacteria</taxon>
        <taxon>Hyphomicrobiales</taxon>
        <taxon>Stappiaceae</taxon>
        <taxon>Breoghania</taxon>
    </lineage>
</organism>
<name>A0A2T5V1L0_9HYPH</name>
<dbReference type="OrthoDB" id="564699at2"/>
<comment type="caution">
    <text evidence="1">The sequence shown here is derived from an EMBL/GenBank/DDBJ whole genome shotgun (WGS) entry which is preliminary data.</text>
</comment>
<proteinExistence type="predicted"/>
<reference evidence="1 2" key="1">
    <citation type="submission" date="2018-04" db="EMBL/GenBank/DDBJ databases">
        <title>Genomic Encyclopedia of Archaeal and Bacterial Type Strains, Phase II (KMG-II): from individual species to whole genera.</title>
        <authorList>
            <person name="Goeker M."/>
        </authorList>
    </citation>
    <scope>NUCLEOTIDE SEQUENCE [LARGE SCALE GENOMIC DNA]</scope>
    <source>
        <strain evidence="1 2">DSM 23382</strain>
    </source>
</reference>
<dbReference type="SUPFAM" id="SSF51126">
    <property type="entry name" value="Pectin lyase-like"/>
    <property type="match status" value="1"/>
</dbReference>
<keyword evidence="2" id="KW-1185">Reference proteome</keyword>
<dbReference type="EMBL" id="QAYG01000010">
    <property type="protein sequence ID" value="PTW57645.1"/>
    <property type="molecule type" value="Genomic_DNA"/>
</dbReference>
<evidence type="ECO:0000313" key="2">
    <source>
        <dbReference type="Proteomes" id="UP000244081"/>
    </source>
</evidence>
<dbReference type="Gene3D" id="2.160.20.10">
    <property type="entry name" value="Single-stranded right-handed beta-helix, Pectin lyase-like"/>
    <property type="match status" value="1"/>
</dbReference>
<gene>
    <name evidence="1" type="ORF">C8N35_110124</name>
</gene>
<dbReference type="RefSeq" id="WP_107991518.1">
    <property type="nucleotide sequence ID" value="NZ_QAYG01000010.1"/>
</dbReference>
<sequence length="479" mass="49278">MSDTPRLSLPLIEAAQAQKHVTHNEALVGLDALVNLRLLDRDLAEPAGGEADGDAYLVASPAAGAWTGEEGRIAYLIDGGWRFYAPFDGLVAYVADEMALIVHAGGVWADFATFLALQNLASVGIGTMATASQRLAVKSDEVICSHDDVTPGTGNMVVTLNKAADANDAGHAYKVGWQARALAGLFGDGDYQVKVSADGAAFTTALAIDNATGIARFPAGLAGVREALSAARTYHVNGTAGDDANDGLSAATAFATIQRAVNAVAAIDMAGQTAFISVAAGTYAESVVLKDLVGGPCVIVGDETTPGNVLVSPAAGIAFGANGINGTWSLRGVKIEGAGISRSIHANSGVIGFRNMDFGAIGAVANYYHIFAEGHALVEAQGDYTISGGAGAHWRTGDSGILKVQGKTVTFTGTPEFTNYFTIASGQSYQTIYSIIFINSAIGIRYRVDGKGFIFVNGAGGMYLPGDSVGSQVQDGYYG</sequence>
<dbReference type="Proteomes" id="UP000244081">
    <property type="component" value="Unassembled WGS sequence"/>
</dbReference>
<dbReference type="Pfam" id="PF10983">
    <property type="entry name" value="DUF2793"/>
    <property type="match status" value="1"/>
</dbReference>
<protein>
    <submittedName>
        <fullName evidence="1">Uncharacterized protein DUF2793</fullName>
    </submittedName>
</protein>
<dbReference type="AlphaFoldDB" id="A0A2T5V1L0"/>
<dbReference type="InterPro" id="IPR011050">
    <property type="entry name" value="Pectin_lyase_fold/virulence"/>
</dbReference>
<dbReference type="InterPro" id="IPR012334">
    <property type="entry name" value="Pectin_lyas_fold"/>
</dbReference>
<accession>A0A2T5V1L0</accession>
<evidence type="ECO:0000313" key="1">
    <source>
        <dbReference type="EMBL" id="PTW57645.1"/>
    </source>
</evidence>